<keyword evidence="2" id="KW-1185">Reference proteome</keyword>
<organism evidence="1 2">
    <name type="scientific">Sphingobacterium deserti</name>
    <dbReference type="NCBI Taxonomy" id="1229276"/>
    <lineage>
        <taxon>Bacteria</taxon>
        <taxon>Pseudomonadati</taxon>
        <taxon>Bacteroidota</taxon>
        <taxon>Sphingobacteriia</taxon>
        <taxon>Sphingobacteriales</taxon>
        <taxon>Sphingobacteriaceae</taxon>
        <taxon>Sphingobacterium</taxon>
    </lineage>
</organism>
<dbReference type="Proteomes" id="UP000031802">
    <property type="component" value="Unassembled WGS sequence"/>
</dbReference>
<comment type="caution">
    <text evidence="1">The sequence shown here is derived from an EMBL/GenBank/DDBJ whole genome shotgun (WGS) entry which is preliminary data.</text>
</comment>
<dbReference type="OrthoDB" id="706386at2"/>
<sequence length="118" mass="12870">MNTYTNIYLFLFLSFFSCGKGNDAQDKERKDEFITFMSDKPYLGSAKSRLYLHGYEGLPSVEGTGSLSIANVSGDSVTLALICELSSGDGFRFGLPGKQLGKQWTAVSSTGTFAIREN</sequence>
<reference evidence="1 2" key="2">
    <citation type="journal article" date="2015" name="PLoS ONE">
        <title>Whole-Genome Optical Mapping and Finished Genome Sequence of Sphingobacterium deserti sp. nov., a New Species Isolated from the Western Desert of China.</title>
        <authorList>
            <person name="Teng C."/>
            <person name="Zhou Z."/>
            <person name="Molnar I."/>
            <person name="Li X."/>
            <person name="Tang R."/>
            <person name="Chen M."/>
            <person name="Wang L."/>
            <person name="Su S."/>
            <person name="Zhang W."/>
            <person name="Lin M."/>
        </authorList>
    </citation>
    <scope>NUCLEOTIDE SEQUENCE [LARGE SCALE GENOMIC DNA]</scope>
    <source>
        <strain evidence="2">ACCC05744</strain>
    </source>
</reference>
<proteinExistence type="predicted"/>
<evidence type="ECO:0000313" key="1">
    <source>
        <dbReference type="EMBL" id="KGE13623.1"/>
    </source>
</evidence>
<dbReference type="PATRIC" id="fig|1229276.3.peg.2616"/>
<evidence type="ECO:0000313" key="2">
    <source>
        <dbReference type="Proteomes" id="UP000031802"/>
    </source>
</evidence>
<dbReference type="AlphaFoldDB" id="A0A0B8T3I0"/>
<protein>
    <submittedName>
        <fullName evidence="1">Uncharacterized protein</fullName>
    </submittedName>
</protein>
<reference evidence="2" key="1">
    <citation type="submission" date="2014-04" db="EMBL/GenBank/DDBJ databases">
        <title>Whole-Genome optical mapping and complete genome sequence of Sphingobacterium deserti sp. nov., a new spaces isolated from desert in the west of China.</title>
        <authorList>
            <person name="Teng C."/>
            <person name="Zhou Z."/>
            <person name="Li X."/>
            <person name="Chen M."/>
            <person name="Lin M."/>
            <person name="Wang L."/>
            <person name="Su S."/>
            <person name="Zhang C."/>
            <person name="Zhang W."/>
        </authorList>
    </citation>
    <scope>NUCLEOTIDE SEQUENCE [LARGE SCALE GENOMIC DNA]</scope>
    <source>
        <strain evidence="2">ACCC05744</strain>
    </source>
</reference>
<name>A0A0B8T3I0_9SPHI</name>
<gene>
    <name evidence="1" type="ORF">DI53_2544</name>
</gene>
<accession>A0A0B8T3I0</accession>
<dbReference type="RefSeq" id="WP_037499897.1">
    <property type="nucleotide sequence ID" value="NZ_JJMU01000047.1"/>
</dbReference>
<dbReference type="EMBL" id="JJMU01000047">
    <property type="protein sequence ID" value="KGE13623.1"/>
    <property type="molecule type" value="Genomic_DNA"/>
</dbReference>